<dbReference type="Proteomes" id="UP001628156">
    <property type="component" value="Unassembled WGS sequence"/>
</dbReference>
<protein>
    <submittedName>
        <fullName evidence="2">Uncharacterized protein</fullName>
    </submittedName>
</protein>
<organism evidence="2 3">
    <name type="scientific">Entamoeba nuttalli</name>
    <dbReference type="NCBI Taxonomy" id="412467"/>
    <lineage>
        <taxon>Eukaryota</taxon>
        <taxon>Amoebozoa</taxon>
        <taxon>Evosea</taxon>
        <taxon>Archamoebae</taxon>
        <taxon>Mastigamoebida</taxon>
        <taxon>Entamoebidae</taxon>
        <taxon>Entamoeba</taxon>
    </lineage>
</organism>
<keyword evidence="1" id="KW-0175">Coiled coil</keyword>
<gene>
    <name evidence="2" type="ORF">ENUP19_0219G0055</name>
</gene>
<keyword evidence="3" id="KW-1185">Reference proteome</keyword>
<name>A0ABQ0DPP9_9EUKA</name>
<dbReference type="EMBL" id="BAAFRS010000219">
    <property type="protein sequence ID" value="GAB1224829.1"/>
    <property type="molecule type" value="Genomic_DNA"/>
</dbReference>
<sequence length="423" mass="49339">MESSQQIIERLKLVELQLQNETMEKELMKRTIESLKIHINSLQHIQQVMNNEIEELKEENQICHSELSTICNVLKNTFREDEEDILDISEDNNKKRIVSICLGYEEEINDKCFDLIINEINNNYSISYLKAFKNILCHHPHLINGEFKPEIWHIIGDKLQGNIIEKNYCIEMLIYISTLLYDIPLTILEILSSMFQNQTTSLNIKNSILIIMSYLTDNNLLPFTKIIHHILSFCLNPFYLNEQNYGTATIVLSHILPLLPNQIIILIAPDIIRLNLWQIDFGEEWRNKNHIDPHHLILLLFKSNETIQTLKSTFIQNVPCLEYILNHLELRSDESLQILYEIVDLIPSKCSKFIEKLLELYPFTGDINACLTACDIFLMYLPTLLSSSSFILLKQQILKTIQPYIVLNEKLAVAFHQISTLTI</sequence>
<evidence type="ECO:0000313" key="3">
    <source>
        <dbReference type="Proteomes" id="UP001628156"/>
    </source>
</evidence>
<evidence type="ECO:0000313" key="2">
    <source>
        <dbReference type="EMBL" id="GAB1224829.1"/>
    </source>
</evidence>
<comment type="caution">
    <text evidence="2">The sequence shown here is derived from an EMBL/GenBank/DDBJ whole genome shotgun (WGS) entry which is preliminary data.</text>
</comment>
<accession>A0ABQ0DPP9</accession>
<reference evidence="2 3" key="1">
    <citation type="journal article" date="2019" name="PLoS Negl. Trop. Dis.">
        <title>Whole genome sequencing of Entamoeba nuttalli reveals mammalian host-related molecular signatures and a novel octapeptide-repeat surface protein.</title>
        <authorList>
            <person name="Tanaka M."/>
            <person name="Makiuchi T."/>
            <person name="Komiyama T."/>
            <person name="Shiina T."/>
            <person name="Osaki K."/>
            <person name="Tachibana H."/>
        </authorList>
    </citation>
    <scope>NUCLEOTIDE SEQUENCE [LARGE SCALE GENOMIC DNA]</scope>
    <source>
        <strain evidence="2 3">P19-061405</strain>
    </source>
</reference>
<evidence type="ECO:0000256" key="1">
    <source>
        <dbReference type="SAM" id="Coils"/>
    </source>
</evidence>
<feature type="coiled-coil region" evidence="1">
    <location>
        <begin position="13"/>
        <end position="66"/>
    </location>
</feature>
<proteinExistence type="predicted"/>